<organism evidence="4 5">
    <name type="scientific">Lodderomyces beijingensis</name>
    <dbReference type="NCBI Taxonomy" id="1775926"/>
    <lineage>
        <taxon>Eukaryota</taxon>
        <taxon>Fungi</taxon>
        <taxon>Dikarya</taxon>
        <taxon>Ascomycota</taxon>
        <taxon>Saccharomycotina</taxon>
        <taxon>Pichiomycetes</taxon>
        <taxon>Debaryomycetaceae</taxon>
        <taxon>Candida/Lodderomyces clade</taxon>
        <taxon>Lodderomyces</taxon>
    </lineage>
</organism>
<feature type="domain" description="SLS1 C-terminal" evidence="3">
    <location>
        <begin position="598"/>
        <end position="890"/>
    </location>
</feature>
<proteinExistence type="predicted"/>
<name>A0ABP0ZSJ0_9ASCO</name>
<evidence type="ECO:0000259" key="2">
    <source>
        <dbReference type="Pfam" id="PF20776"/>
    </source>
</evidence>
<dbReference type="InterPro" id="IPR048401">
    <property type="entry name" value="SLS1_C"/>
</dbReference>
<dbReference type="Pfam" id="PF20778">
    <property type="entry name" value="SLS1_C"/>
    <property type="match status" value="1"/>
</dbReference>
<dbReference type="InterPro" id="IPR048400">
    <property type="entry name" value="SLS1_N"/>
</dbReference>
<evidence type="ECO:0000256" key="1">
    <source>
        <dbReference type="SAM" id="MobiDB-lite"/>
    </source>
</evidence>
<evidence type="ECO:0000259" key="3">
    <source>
        <dbReference type="Pfam" id="PF20778"/>
    </source>
</evidence>
<evidence type="ECO:0008006" key="6">
    <source>
        <dbReference type="Google" id="ProtNLM"/>
    </source>
</evidence>
<evidence type="ECO:0000313" key="5">
    <source>
        <dbReference type="Proteomes" id="UP001497383"/>
    </source>
</evidence>
<feature type="compositionally biased region" description="Polar residues" evidence="1">
    <location>
        <begin position="584"/>
        <end position="601"/>
    </location>
</feature>
<dbReference type="RefSeq" id="XP_066832260.1">
    <property type="nucleotide sequence ID" value="XM_066975642.1"/>
</dbReference>
<gene>
    <name evidence="4" type="ORF">LODBEIA_P53220</name>
</gene>
<feature type="region of interest" description="Disordered" evidence="1">
    <location>
        <begin position="561"/>
        <end position="612"/>
    </location>
</feature>
<protein>
    <recommendedName>
        <fullName evidence="6">Mediator complex subunit 1</fullName>
    </recommendedName>
</protein>
<feature type="region of interest" description="Disordered" evidence="1">
    <location>
        <begin position="93"/>
        <end position="121"/>
    </location>
</feature>
<accession>A0ABP0ZSJ0</accession>
<keyword evidence="5" id="KW-1185">Reference proteome</keyword>
<dbReference type="Proteomes" id="UP001497383">
    <property type="component" value="Chromosome 7"/>
</dbReference>
<dbReference type="GeneID" id="92210518"/>
<feature type="domain" description="SLS1 N-terminal" evidence="2">
    <location>
        <begin position="139"/>
        <end position="214"/>
    </location>
</feature>
<sequence length="895" mass="101457">MLVDGRCLRRDLQILQRYCSPCRLLSQGLRLRNHAVEASKEGNREPADEQIQHCDVHQVSPVIDSPLTNHDLSSHQGKIDFSHDHLRSHRIFLKPADYRRKKKRNSTPTANKPLSKQPRRTFDPEILSTLLSASTLHEKVDDFHRHIESFKPFESTVGRKRYENIHHQIDKAFSKAQIRSYAQLFNDKSSTTKLKTSQRKAELIDDIISKVWNVVQSEKVQSDELIITKMLTLTPAMQFFIMENRARFFNAFKSFKLPMKVKGSKLYVSGVDSTVSAFEMNFLRFKKDIKKEQLDLTQLQGKFDTHDLKAVASTAQVFMPEVVDNDFVTLESYSQADLDIAKRLLSWSVSKYNPHLRTDVWNKAALKNETLVPFVNKDIWSWNEKDFQYYSILRQCGKPGCANEMIFDKFDCMNESVLQSKSLENLTNHRNMLHLRGKPVSDPGDWQKSGETEAGADSAYDQQLNSFNLDGILENRQRAPGLESARDNHLNIEDLRHQLGKFDRGEFDVDEFPDVSKLVEDVEGKSNDQVVDELRTGLGAFNDADASMFDELLKDFDEETTDKGKDDAFSTLTGEDTTDTLDESNSSTGNEFLGESISQDAEPQVEAEAKVPSPLAKNEISNLYTQLCDFSFAPATGKTQTGESYVAFTVQIGAVLLQNKPTPSNSSAFAASPVSPNDESDYQFMTNVPFVKDIATSFPVLYNNGQPFTNSIQIRLSPSIHHGSISNLDYPPVEIQAELDSSGCVRLDTLQILSIEAMRNVITPLVSLPCDLQVTRIKVSDLLTGTQEERFKSQPDFERFLDESQLNFGGVNKVQISPVLELNFDGKKIAYDFIHLTYKTDLNFDFKQRRGCLSLIEGGEFGGRKFEVILGEGELSQEEFEQFLNDAVQFINYIN</sequence>
<dbReference type="EMBL" id="OZ022411">
    <property type="protein sequence ID" value="CAK9441454.1"/>
    <property type="molecule type" value="Genomic_DNA"/>
</dbReference>
<reference evidence="4 5" key="1">
    <citation type="submission" date="2024-03" db="EMBL/GenBank/DDBJ databases">
        <authorList>
            <person name="Brejova B."/>
        </authorList>
    </citation>
    <scope>NUCLEOTIDE SEQUENCE [LARGE SCALE GENOMIC DNA]</scope>
    <source>
        <strain evidence="4 5">CBS 14171</strain>
    </source>
</reference>
<dbReference type="Pfam" id="PF20776">
    <property type="entry name" value="SLS1_N"/>
    <property type="match status" value="1"/>
</dbReference>
<evidence type="ECO:0000313" key="4">
    <source>
        <dbReference type="EMBL" id="CAK9441454.1"/>
    </source>
</evidence>
<feature type="region of interest" description="Disordered" evidence="1">
    <location>
        <begin position="437"/>
        <end position="458"/>
    </location>
</feature>